<accession>A0AA39VN10</accession>
<gene>
    <name evidence="1" type="ORF">LWI29_002095</name>
</gene>
<evidence type="ECO:0000313" key="1">
    <source>
        <dbReference type="EMBL" id="KAK0586167.1"/>
    </source>
</evidence>
<proteinExistence type="predicted"/>
<protein>
    <submittedName>
        <fullName evidence="1">Uncharacterized protein</fullName>
    </submittedName>
</protein>
<reference evidence="1" key="1">
    <citation type="journal article" date="2022" name="Plant J.">
        <title>Strategies of tolerance reflected in two North American maple genomes.</title>
        <authorList>
            <person name="McEvoy S.L."/>
            <person name="Sezen U.U."/>
            <person name="Trouern-Trend A."/>
            <person name="McMahon S.M."/>
            <person name="Schaberg P.G."/>
            <person name="Yang J."/>
            <person name="Wegrzyn J.L."/>
            <person name="Swenson N.G."/>
        </authorList>
    </citation>
    <scope>NUCLEOTIDE SEQUENCE</scope>
    <source>
        <strain evidence="1">NS2018</strain>
    </source>
</reference>
<keyword evidence="2" id="KW-1185">Reference proteome</keyword>
<reference evidence="1" key="2">
    <citation type="submission" date="2023-06" db="EMBL/GenBank/DDBJ databases">
        <authorList>
            <person name="Swenson N.G."/>
            <person name="Wegrzyn J.L."/>
            <person name="Mcevoy S.L."/>
        </authorList>
    </citation>
    <scope>NUCLEOTIDE SEQUENCE</scope>
    <source>
        <strain evidence="1">NS2018</strain>
        <tissue evidence="1">Leaf</tissue>
    </source>
</reference>
<dbReference type="EMBL" id="JAUESC010000382">
    <property type="protein sequence ID" value="KAK0586167.1"/>
    <property type="molecule type" value="Genomic_DNA"/>
</dbReference>
<evidence type="ECO:0000313" key="2">
    <source>
        <dbReference type="Proteomes" id="UP001168877"/>
    </source>
</evidence>
<dbReference type="AlphaFoldDB" id="A0AA39VN10"/>
<dbReference type="Proteomes" id="UP001168877">
    <property type="component" value="Unassembled WGS sequence"/>
</dbReference>
<sequence>MRMIDDYRGDLSKVEHILSDSGCESGHHDGVTLAGPPSDSIVGEVGVQLKKTMVVGRLAMPRELNMELPSTSKDEAGRFLSGNPASKLSYVDIKKLEFKLGIPPSICELSSLLLAENSESNSSWTNIPSSGLGSISPLLVSVSVS</sequence>
<name>A0AA39VN10_ACESA</name>
<organism evidence="1 2">
    <name type="scientific">Acer saccharum</name>
    <name type="common">Sugar maple</name>
    <dbReference type="NCBI Taxonomy" id="4024"/>
    <lineage>
        <taxon>Eukaryota</taxon>
        <taxon>Viridiplantae</taxon>
        <taxon>Streptophyta</taxon>
        <taxon>Embryophyta</taxon>
        <taxon>Tracheophyta</taxon>
        <taxon>Spermatophyta</taxon>
        <taxon>Magnoliopsida</taxon>
        <taxon>eudicotyledons</taxon>
        <taxon>Gunneridae</taxon>
        <taxon>Pentapetalae</taxon>
        <taxon>rosids</taxon>
        <taxon>malvids</taxon>
        <taxon>Sapindales</taxon>
        <taxon>Sapindaceae</taxon>
        <taxon>Hippocastanoideae</taxon>
        <taxon>Acereae</taxon>
        <taxon>Acer</taxon>
    </lineage>
</organism>
<comment type="caution">
    <text evidence="1">The sequence shown here is derived from an EMBL/GenBank/DDBJ whole genome shotgun (WGS) entry which is preliminary data.</text>
</comment>